<proteinExistence type="predicted"/>
<dbReference type="Proteomes" id="UP000585836">
    <property type="component" value="Unassembled WGS sequence"/>
</dbReference>
<sequence length="30" mass="3158">MPPVDPFPAWDTHGVDGTCDPEHPELVAGA</sequence>
<comment type="caution">
    <text evidence="2">The sequence shown here is derived from an EMBL/GenBank/DDBJ whole genome shotgun (WGS) entry which is preliminary data.</text>
</comment>
<evidence type="ECO:0000256" key="1">
    <source>
        <dbReference type="SAM" id="MobiDB-lite"/>
    </source>
</evidence>
<keyword evidence="3" id="KW-1185">Reference proteome</keyword>
<protein>
    <submittedName>
        <fullName evidence="2">Uncharacterized protein</fullName>
    </submittedName>
</protein>
<dbReference type="AlphaFoldDB" id="A0A7W9PQL1"/>
<evidence type="ECO:0000313" key="2">
    <source>
        <dbReference type="EMBL" id="MBB5925839.1"/>
    </source>
</evidence>
<name>A0A7W9PQL1_9ACTN</name>
<dbReference type="EMBL" id="JACHJK010000002">
    <property type="protein sequence ID" value="MBB5925839.1"/>
    <property type="molecule type" value="Genomic_DNA"/>
</dbReference>
<feature type="compositionally biased region" description="Basic and acidic residues" evidence="1">
    <location>
        <begin position="20"/>
        <end position="30"/>
    </location>
</feature>
<reference evidence="2 3" key="1">
    <citation type="submission" date="2020-08" db="EMBL/GenBank/DDBJ databases">
        <title>Genomic Encyclopedia of Type Strains, Phase III (KMG-III): the genomes of soil and plant-associated and newly described type strains.</title>
        <authorList>
            <person name="Whitman W."/>
        </authorList>
    </citation>
    <scope>NUCLEOTIDE SEQUENCE [LARGE SCALE GENOMIC DNA]</scope>
    <source>
        <strain evidence="2 3">CECT 3313</strain>
    </source>
</reference>
<organism evidence="2 3">
    <name type="scientific">Streptomyces echinatus</name>
    <dbReference type="NCBI Taxonomy" id="67293"/>
    <lineage>
        <taxon>Bacteria</taxon>
        <taxon>Bacillati</taxon>
        <taxon>Actinomycetota</taxon>
        <taxon>Actinomycetes</taxon>
        <taxon>Kitasatosporales</taxon>
        <taxon>Streptomycetaceae</taxon>
        <taxon>Streptomyces</taxon>
    </lineage>
</organism>
<gene>
    <name evidence="2" type="ORF">FHS34_001293</name>
</gene>
<evidence type="ECO:0000313" key="3">
    <source>
        <dbReference type="Proteomes" id="UP000585836"/>
    </source>
</evidence>
<feature type="region of interest" description="Disordered" evidence="1">
    <location>
        <begin position="1"/>
        <end position="30"/>
    </location>
</feature>
<accession>A0A7W9PQL1</accession>